<protein>
    <submittedName>
        <fullName evidence="2">Uncharacterized protein</fullName>
    </submittedName>
</protein>
<feature type="signal peptide" evidence="1">
    <location>
        <begin position="1"/>
        <end position="21"/>
    </location>
</feature>
<dbReference type="EMBL" id="MTKT01000299">
    <property type="protein sequence ID" value="OWM91164.1"/>
    <property type="molecule type" value="Genomic_DNA"/>
</dbReference>
<accession>A0A218Y1S5</accession>
<dbReference type="AlphaFoldDB" id="A0A218Y1S5"/>
<organism evidence="2 3">
    <name type="scientific">Punica granatum</name>
    <name type="common">Pomegranate</name>
    <dbReference type="NCBI Taxonomy" id="22663"/>
    <lineage>
        <taxon>Eukaryota</taxon>
        <taxon>Viridiplantae</taxon>
        <taxon>Streptophyta</taxon>
        <taxon>Embryophyta</taxon>
        <taxon>Tracheophyta</taxon>
        <taxon>Spermatophyta</taxon>
        <taxon>Magnoliopsida</taxon>
        <taxon>eudicotyledons</taxon>
        <taxon>Gunneridae</taxon>
        <taxon>Pentapetalae</taxon>
        <taxon>rosids</taxon>
        <taxon>malvids</taxon>
        <taxon>Myrtales</taxon>
        <taxon>Lythraceae</taxon>
        <taxon>Punica</taxon>
    </lineage>
</organism>
<gene>
    <name evidence="2" type="ORF">CDL15_Pgr000107</name>
</gene>
<dbReference type="Proteomes" id="UP000197138">
    <property type="component" value="Unassembled WGS sequence"/>
</dbReference>
<reference evidence="3" key="1">
    <citation type="journal article" date="2017" name="Plant J.">
        <title>The pomegranate (Punica granatum L.) genome and the genomics of punicalagin biosynthesis.</title>
        <authorList>
            <person name="Qin G."/>
            <person name="Xu C."/>
            <person name="Ming R."/>
            <person name="Tang H."/>
            <person name="Guyot R."/>
            <person name="Kramer E.M."/>
            <person name="Hu Y."/>
            <person name="Yi X."/>
            <person name="Qi Y."/>
            <person name="Xu X."/>
            <person name="Gao Z."/>
            <person name="Pan H."/>
            <person name="Jian J."/>
            <person name="Tian Y."/>
            <person name="Yue Z."/>
            <person name="Xu Y."/>
        </authorList>
    </citation>
    <scope>NUCLEOTIDE SEQUENCE [LARGE SCALE GENOMIC DNA]</scope>
    <source>
        <strain evidence="3">cv. Dabenzi</strain>
    </source>
</reference>
<feature type="chain" id="PRO_5012126263" evidence="1">
    <location>
        <begin position="22"/>
        <end position="64"/>
    </location>
</feature>
<comment type="caution">
    <text evidence="2">The sequence shown here is derived from an EMBL/GenBank/DDBJ whole genome shotgun (WGS) entry which is preliminary data.</text>
</comment>
<evidence type="ECO:0000313" key="2">
    <source>
        <dbReference type="EMBL" id="OWM91164.1"/>
    </source>
</evidence>
<sequence>MRFFGFAGLELLVMTIPDSGSMMDDGASCLPIPPEEEYRIVEELTKISECNLKEGNVYYVISNR</sequence>
<evidence type="ECO:0000313" key="3">
    <source>
        <dbReference type="Proteomes" id="UP000197138"/>
    </source>
</evidence>
<evidence type="ECO:0000256" key="1">
    <source>
        <dbReference type="SAM" id="SignalP"/>
    </source>
</evidence>
<proteinExistence type="predicted"/>
<name>A0A218Y1S5_PUNGR</name>
<keyword evidence="1" id="KW-0732">Signal</keyword>